<evidence type="ECO:0000313" key="3">
    <source>
        <dbReference type="WBParaSite" id="ALUE_0001184501-mRNA-1"/>
    </source>
</evidence>
<keyword evidence="2" id="KW-1185">Reference proteome</keyword>
<feature type="transmembrane region" description="Helical" evidence="1">
    <location>
        <begin position="63"/>
        <end position="89"/>
    </location>
</feature>
<sequence length="101" mass="11418">LILFSASFIYGTIKNRRRLLIPLILLCVCFCVASIGTFVAITITAIDDISEAIQKANDNQTLIIANIVVFRVAFVVFIILQLIVIICYIRCYRYVSRNADE</sequence>
<organism evidence="2 3">
    <name type="scientific">Ascaris lumbricoides</name>
    <name type="common">Giant roundworm</name>
    <dbReference type="NCBI Taxonomy" id="6252"/>
    <lineage>
        <taxon>Eukaryota</taxon>
        <taxon>Metazoa</taxon>
        <taxon>Ecdysozoa</taxon>
        <taxon>Nematoda</taxon>
        <taxon>Chromadorea</taxon>
        <taxon>Rhabditida</taxon>
        <taxon>Spirurina</taxon>
        <taxon>Ascaridomorpha</taxon>
        <taxon>Ascaridoidea</taxon>
        <taxon>Ascarididae</taxon>
        <taxon>Ascaris</taxon>
    </lineage>
</organism>
<dbReference type="AlphaFoldDB" id="A0A0M3I4T4"/>
<name>A0A0M3I4T4_ASCLU</name>
<reference evidence="3" key="1">
    <citation type="submission" date="2017-02" db="UniProtKB">
        <authorList>
            <consortium name="WormBaseParasite"/>
        </authorList>
    </citation>
    <scope>IDENTIFICATION</scope>
</reference>
<keyword evidence="1" id="KW-1133">Transmembrane helix</keyword>
<evidence type="ECO:0000313" key="2">
    <source>
        <dbReference type="Proteomes" id="UP000036681"/>
    </source>
</evidence>
<dbReference type="Proteomes" id="UP000036681">
    <property type="component" value="Unplaced"/>
</dbReference>
<keyword evidence="1" id="KW-0812">Transmembrane</keyword>
<proteinExistence type="predicted"/>
<keyword evidence="1" id="KW-0472">Membrane</keyword>
<evidence type="ECO:0000256" key="1">
    <source>
        <dbReference type="SAM" id="Phobius"/>
    </source>
</evidence>
<dbReference type="WBParaSite" id="ALUE_0001184501-mRNA-1">
    <property type="protein sequence ID" value="ALUE_0001184501-mRNA-1"/>
    <property type="gene ID" value="ALUE_0001184501"/>
</dbReference>
<accession>A0A0M3I4T4</accession>
<protein>
    <submittedName>
        <fullName evidence="3">Uncharacterized protein</fullName>
    </submittedName>
</protein>
<feature type="transmembrane region" description="Helical" evidence="1">
    <location>
        <begin position="20"/>
        <end position="43"/>
    </location>
</feature>